<comment type="caution">
    <text evidence="2">The sequence shown here is derived from an EMBL/GenBank/DDBJ whole genome shotgun (WGS) entry which is preliminary data.</text>
</comment>
<organism evidence="2 3">
    <name type="scientific">Pseudomonas oryzihabitans</name>
    <dbReference type="NCBI Taxonomy" id="47885"/>
    <lineage>
        <taxon>Bacteria</taxon>
        <taxon>Pseudomonadati</taxon>
        <taxon>Pseudomonadota</taxon>
        <taxon>Gammaproteobacteria</taxon>
        <taxon>Pseudomonadales</taxon>
        <taxon>Pseudomonadaceae</taxon>
        <taxon>Pseudomonas</taxon>
    </lineage>
</organism>
<keyword evidence="1" id="KW-0472">Membrane</keyword>
<protein>
    <submittedName>
        <fullName evidence="2">Uncharacterized protein</fullName>
    </submittedName>
</protein>
<evidence type="ECO:0000313" key="2">
    <source>
        <dbReference type="EMBL" id="MDR6233303.1"/>
    </source>
</evidence>
<evidence type="ECO:0000256" key="1">
    <source>
        <dbReference type="SAM" id="Phobius"/>
    </source>
</evidence>
<name>A0AAJ2BUS1_9PSED</name>
<accession>A0AAJ2BUS1</accession>
<gene>
    <name evidence="2" type="ORF">QE440_001044</name>
</gene>
<proteinExistence type="predicted"/>
<evidence type="ECO:0000313" key="3">
    <source>
        <dbReference type="Proteomes" id="UP001268036"/>
    </source>
</evidence>
<keyword evidence="1" id="KW-1133">Transmembrane helix</keyword>
<sequence>MDFFSALFGGLCDVLFEGLGRVVLRLLSRGRYPGKSAYWDGICGIIGLIIVISGIIAVVVLVYALTK</sequence>
<keyword evidence="1" id="KW-0812">Transmembrane</keyword>
<dbReference type="EMBL" id="JAVJAF010000001">
    <property type="protein sequence ID" value="MDR6233303.1"/>
    <property type="molecule type" value="Genomic_DNA"/>
</dbReference>
<reference evidence="2" key="1">
    <citation type="submission" date="2023-08" db="EMBL/GenBank/DDBJ databases">
        <title>Functional and genomic diversity of the sorghum phyllosphere microbiome.</title>
        <authorList>
            <person name="Shade A."/>
        </authorList>
    </citation>
    <scope>NUCLEOTIDE SEQUENCE</scope>
    <source>
        <strain evidence="2">SORGH_AS_0201</strain>
    </source>
</reference>
<dbReference type="Proteomes" id="UP001268036">
    <property type="component" value="Unassembled WGS sequence"/>
</dbReference>
<feature type="transmembrane region" description="Helical" evidence="1">
    <location>
        <begin position="39"/>
        <end position="65"/>
    </location>
</feature>
<dbReference type="AlphaFoldDB" id="A0AAJ2BUS1"/>
<dbReference type="RefSeq" id="WP_140220878.1">
    <property type="nucleotide sequence ID" value="NZ_CP021645.1"/>
</dbReference>